<evidence type="ECO:0000259" key="7">
    <source>
        <dbReference type="Pfam" id="PF00700"/>
    </source>
</evidence>
<comment type="similarity">
    <text evidence="1 4">Belongs to the bacterial flagellin family.</text>
</comment>
<evidence type="ECO:0000313" key="9">
    <source>
        <dbReference type="Proteomes" id="UP000032266"/>
    </source>
</evidence>
<dbReference type="EMBL" id="CP007142">
    <property type="protein sequence ID" value="AJQ96365.1"/>
    <property type="molecule type" value="Genomic_DNA"/>
</dbReference>
<feature type="coiled-coil region" evidence="5">
    <location>
        <begin position="102"/>
        <end position="129"/>
    </location>
</feature>
<name>A0A0C5VAK9_9GAMM</name>
<dbReference type="InterPro" id="IPR046358">
    <property type="entry name" value="Flagellin_C"/>
</dbReference>
<keyword evidence="8" id="KW-0966">Cell projection</keyword>
<evidence type="ECO:0000256" key="1">
    <source>
        <dbReference type="ARBA" id="ARBA00005709"/>
    </source>
</evidence>
<keyword evidence="3 4" id="KW-0975">Bacterial flagellum</keyword>
<accession>A0A0C5VAK9</accession>
<dbReference type="Gene3D" id="1.20.1330.10">
    <property type="entry name" value="f41 fragment of flagellin, N-terminal domain"/>
    <property type="match status" value="2"/>
</dbReference>
<dbReference type="Pfam" id="PF00700">
    <property type="entry name" value="Flagellin_C"/>
    <property type="match status" value="1"/>
</dbReference>
<dbReference type="Pfam" id="PF00669">
    <property type="entry name" value="Flagellin_N"/>
    <property type="match status" value="1"/>
</dbReference>
<keyword evidence="2 4" id="KW-0964">Secreted</keyword>
<dbReference type="Gene3D" id="6.10.280.190">
    <property type="match status" value="1"/>
</dbReference>
<dbReference type="GO" id="GO:0005576">
    <property type="term" value="C:extracellular region"/>
    <property type="evidence" value="ECO:0007669"/>
    <property type="project" value="UniProtKB-SubCell"/>
</dbReference>
<proteinExistence type="inferred from homology"/>
<protein>
    <recommendedName>
        <fullName evidence="4">Flagellin</fullName>
    </recommendedName>
</protein>
<feature type="domain" description="Flagellin C-terminal" evidence="7">
    <location>
        <begin position="947"/>
        <end position="1032"/>
    </location>
</feature>
<dbReference type="SUPFAM" id="SSF64518">
    <property type="entry name" value="Phase 1 flagellin"/>
    <property type="match status" value="2"/>
</dbReference>
<evidence type="ECO:0000259" key="6">
    <source>
        <dbReference type="Pfam" id="PF00669"/>
    </source>
</evidence>
<evidence type="ECO:0000256" key="2">
    <source>
        <dbReference type="ARBA" id="ARBA00022525"/>
    </source>
</evidence>
<evidence type="ECO:0000256" key="4">
    <source>
        <dbReference type="RuleBase" id="RU362073"/>
    </source>
</evidence>
<dbReference type="OrthoDB" id="9796789at2"/>
<dbReference type="AlphaFoldDB" id="A0A0C5VAK9"/>
<dbReference type="HOGENOM" id="CLU_011142_7_0_6"/>
<evidence type="ECO:0000256" key="3">
    <source>
        <dbReference type="ARBA" id="ARBA00023143"/>
    </source>
</evidence>
<dbReference type="RefSeq" id="WP_052830419.1">
    <property type="nucleotide sequence ID" value="NZ_CP007142.1"/>
</dbReference>
<sequence>MPQIINTNIASLTAQRNLNTSQSANQTALQRLSSGLRINSAKDDAAGLAISTKFDSQISGLSVAISNAGDGVSLAQTAEGALGAMTENLQRIRELAVQSSNATNSEDDRVALQAEVEQLVEEISRTAEETTFNGRNLLDGTFSGVFQIGANAGDTIEVNISELTAGKLGSSSTAGVSAIGSSSAISNGDLTINGVAVSASSASDDNSSTYNKAASAIAKVAAINAVSDQTGVSAVVNENEVAGTSMTATAMSGTISLNGVEIDIQTTNDASSSRASVVEAINAVSDQTGIVASDSGSDSGGVTLTAADGRNITLGFDNLTNTAGSSFVKTAGSSNYTLNEIAAATGLAVGGQYNSLDTGAAANSFTTSTASVTNNAAQASAGTYEGGYTLIANAGTDEIVVEGGNDTGRGDLANAGLVAGTYTSSTAALVSNKQSVSYSETALEVTASATQILDADRIAAAATNDAGAVTAFSFAVDGSEVSSGVTSAAALNLAEVTAEMNTQLAADGVTDVVAYEEFTVELSMSAGNLAQGDTFDLETETTATTVAAVVGDVASGNGLAELADAINSTDYSSIGLEVSAELNSAGDGVVLTVHNYSGEAVSIGGTTADAGNLQGAYVKPDGTTVAAEDVETADLYVTGNLAISTSSNKQVSMTLSDATQVSKLFNSDTVASETLTAAATVNGLDDGDLVLNGVGVPAPSGGEDTASAVYASDGSTSIYSSDKSLSAISVAAAINSVSDETGVTAEVNATQVTGGDGTAAATSIANDVFKEGDQAGLYINGVSVGTITLQNDSSGTLDADKAKADTIDAINQKSGETGVRAVDNGVSITLEAADGRNISVAIDDKSGNSASIGAIMGLDAAEDGIGESTFGLGDTSNGTNAEARTYETTYGTVKLTSASAIDVSVGTNGKDELASLGLQSGTYGGGTDGTFLKDIDISTFQGAQDAIKAIDNALQTVSSQRAELGALQNRFESTVSNLEITSENLTSANSRIKDADFAAETAELSRTQVLQQAGISVLAQANQQPQQVLSLLG</sequence>
<dbReference type="PANTHER" id="PTHR42792:SF2">
    <property type="entry name" value="FLAGELLIN"/>
    <property type="match status" value="1"/>
</dbReference>
<dbReference type="PANTHER" id="PTHR42792">
    <property type="entry name" value="FLAGELLIN"/>
    <property type="match status" value="1"/>
</dbReference>
<dbReference type="STRING" id="1445510.YC6258_04333"/>
<feature type="domain" description="Flagellin N-terminal" evidence="6">
    <location>
        <begin position="5"/>
        <end position="142"/>
    </location>
</feature>
<dbReference type="InterPro" id="IPR001492">
    <property type="entry name" value="Flagellin"/>
</dbReference>
<dbReference type="InterPro" id="IPR001029">
    <property type="entry name" value="Flagellin_N"/>
</dbReference>
<keyword evidence="8" id="KW-0969">Cilium</keyword>
<dbReference type="PRINTS" id="PR00207">
    <property type="entry name" value="FLAGELLIN"/>
</dbReference>
<organism evidence="8 9">
    <name type="scientific">Gynuella sunshinyii YC6258</name>
    <dbReference type="NCBI Taxonomy" id="1445510"/>
    <lineage>
        <taxon>Bacteria</taxon>
        <taxon>Pseudomonadati</taxon>
        <taxon>Pseudomonadota</taxon>
        <taxon>Gammaproteobacteria</taxon>
        <taxon>Oceanospirillales</taxon>
        <taxon>Saccharospirillaceae</taxon>
        <taxon>Gynuella</taxon>
    </lineage>
</organism>
<keyword evidence="9" id="KW-1185">Reference proteome</keyword>
<comment type="subcellular location">
    <subcellularLocation>
        <location evidence="4">Secreted</location>
    </subcellularLocation>
    <subcellularLocation>
        <location evidence="4">Bacterial flagellum</location>
    </subcellularLocation>
</comment>
<evidence type="ECO:0000313" key="8">
    <source>
        <dbReference type="EMBL" id="AJQ96365.1"/>
    </source>
</evidence>
<dbReference type="Gene3D" id="3.30.70.2120">
    <property type="match status" value="2"/>
</dbReference>
<reference evidence="8 9" key="1">
    <citation type="submission" date="2014-01" db="EMBL/GenBank/DDBJ databases">
        <title>Full genme sequencing of cellulolytic bacterium Gynuella sunshinyii YC6258T gen. nov., sp. nov.</title>
        <authorList>
            <person name="Khan H."/>
            <person name="Chung E.J."/>
            <person name="Chung Y.R."/>
        </authorList>
    </citation>
    <scope>NUCLEOTIDE SEQUENCE [LARGE SCALE GENOMIC DNA]</scope>
    <source>
        <strain evidence="8 9">YC6258</strain>
    </source>
</reference>
<gene>
    <name evidence="8" type="ORF">YC6258_04333</name>
</gene>
<dbReference type="GO" id="GO:0009288">
    <property type="term" value="C:bacterial-type flagellum"/>
    <property type="evidence" value="ECO:0007669"/>
    <property type="project" value="UniProtKB-SubCell"/>
</dbReference>
<evidence type="ECO:0000256" key="5">
    <source>
        <dbReference type="SAM" id="Coils"/>
    </source>
</evidence>
<dbReference type="KEGG" id="gsn:YC6258_04333"/>
<keyword evidence="8" id="KW-0282">Flagellum</keyword>
<dbReference type="GO" id="GO:0005198">
    <property type="term" value="F:structural molecule activity"/>
    <property type="evidence" value="ECO:0007669"/>
    <property type="project" value="UniProtKB-UniRule"/>
</dbReference>
<keyword evidence="5" id="KW-0175">Coiled coil</keyword>
<dbReference type="Proteomes" id="UP000032266">
    <property type="component" value="Chromosome"/>
</dbReference>
<comment type="function">
    <text evidence="4">Flagellin is the subunit protein which polymerizes to form the filaments of bacterial flagella.</text>
</comment>